<feature type="chain" id="PRO_5021019924" evidence="1">
    <location>
        <begin position="20"/>
        <end position="108"/>
    </location>
</feature>
<name>A0A4R6TIC6_9FLAO</name>
<proteinExistence type="predicted"/>
<gene>
    <name evidence="2" type="ORF">DFQ07_0855</name>
</gene>
<dbReference type="OrthoDB" id="1203184at2"/>
<dbReference type="RefSeq" id="WP_133535022.1">
    <property type="nucleotide sequence ID" value="NZ_SNYH01000002.1"/>
</dbReference>
<evidence type="ECO:0000256" key="1">
    <source>
        <dbReference type="SAM" id="SignalP"/>
    </source>
</evidence>
<comment type="caution">
    <text evidence="2">The sequence shown here is derived from an EMBL/GenBank/DDBJ whole genome shotgun (WGS) entry which is preliminary data.</text>
</comment>
<keyword evidence="1" id="KW-0732">Signal</keyword>
<reference evidence="2 3" key="1">
    <citation type="submission" date="2019-03" db="EMBL/GenBank/DDBJ databases">
        <title>Genomic Encyclopedia of Type Strains, Phase III (KMG-III): the genomes of soil and plant-associated and newly described type strains.</title>
        <authorList>
            <person name="Whitman W."/>
        </authorList>
    </citation>
    <scope>NUCLEOTIDE SEQUENCE [LARGE SCALE GENOMIC DNA]</scope>
    <source>
        <strain evidence="2 3">CECT 8283</strain>
    </source>
</reference>
<keyword evidence="3" id="KW-1185">Reference proteome</keyword>
<dbReference type="EMBL" id="SNYH01000002">
    <property type="protein sequence ID" value="TDQ28482.1"/>
    <property type="molecule type" value="Genomic_DNA"/>
</dbReference>
<protein>
    <submittedName>
        <fullName evidence="2">Uncharacterized protein</fullName>
    </submittedName>
</protein>
<evidence type="ECO:0000313" key="3">
    <source>
        <dbReference type="Proteomes" id="UP000295390"/>
    </source>
</evidence>
<dbReference type="AlphaFoldDB" id="A0A4R6TIC6"/>
<accession>A0A4R6TIC6</accession>
<sequence>MKKLFVLVFVTLMSTSVFSTNENPEKEQVRTKIVQLLGSPNFVLDKDVKTTVEFLINKNGEIIILDIDCNTLKVRDYIKSRLNYKTIDKNLELKNSIYTMPLTIKKQN</sequence>
<dbReference type="Proteomes" id="UP000295390">
    <property type="component" value="Unassembled WGS sequence"/>
</dbReference>
<organism evidence="2 3">
    <name type="scientific">Tenacibaculum caenipelagi</name>
    <dbReference type="NCBI Taxonomy" id="1325435"/>
    <lineage>
        <taxon>Bacteria</taxon>
        <taxon>Pseudomonadati</taxon>
        <taxon>Bacteroidota</taxon>
        <taxon>Flavobacteriia</taxon>
        <taxon>Flavobacteriales</taxon>
        <taxon>Flavobacteriaceae</taxon>
        <taxon>Tenacibaculum</taxon>
    </lineage>
</organism>
<feature type="signal peptide" evidence="1">
    <location>
        <begin position="1"/>
        <end position="19"/>
    </location>
</feature>
<evidence type="ECO:0000313" key="2">
    <source>
        <dbReference type="EMBL" id="TDQ28482.1"/>
    </source>
</evidence>